<dbReference type="EMBL" id="BLLK01000051">
    <property type="protein sequence ID" value="GFH55669.1"/>
    <property type="molecule type" value="Genomic_DNA"/>
</dbReference>
<gene>
    <name evidence="2" type="ORF">CTEN210_12145</name>
</gene>
<sequence>MGSDSLHKSASISIGKHAQTISLYRSLLLFFLTFVLIVAFLIQETSEPKVSKLRKAHEIINRTIPKWEMDTARQELPRQCWNLLEHLNQCQASKEIVVFGCHRKWCSSSYGHCEEVNGIGDRTQRMLSMATDAIHKCVRIEFDYPQTRNGIDLRFQSSLEYRDPWGILAETFHFRSYDVSNQGPVDVTSWGSHINDQVATRTFTHFTPKDYVWHHYNPCLYHILFRKTDEISTELNYYEDLFHLKEGNTIGIHFRTGDLTAFGVKNKDIRAKGGEDKFNFFLATDNNHVRQMANNDERYKIHMIQEKPSAYINSDGDRTAYLDLYLLSRTRGLSVNVLPKEYDGPAERVSTFARLAWNIGFMNDDQLYECEIA</sequence>
<dbReference type="AlphaFoldDB" id="A0AAD3HA65"/>
<protein>
    <submittedName>
        <fullName evidence="2">Uncharacterized protein</fullName>
    </submittedName>
</protein>
<keyword evidence="1" id="KW-0472">Membrane</keyword>
<keyword evidence="1" id="KW-1133">Transmembrane helix</keyword>
<organism evidence="2 3">
    <name type="scientific">Chaetoceros tenuissimus</name>
    <dbReference type="NCBI Taxonomy" id="426638"/>
    <lineage>
        <taxon>Eukaryota</taxon>
        <taxon>Sar</taxon>
        <taxon>Stramenopiles</taxon>
        <taxon>Ochrophyta</taxon>
        <taxon>Bacillariophyta</taxon>
        <taxon>Coscinodiscophyceae</taxon>
        <taxon>Chaetocerotophycidae</taxon>
        <taxon>Chaetocerotales</taxon>
        <taxon>Chaetocerotaceae</taxon>
        <taxon>Chaetoceros</taxon>
    </lineage>
</organism>
<feature type="transmembrane region" description="Helical" evidence="1">
    <location>
        <begin position="21"/>
        <end position="42"/>
    </location>
</feature>
<dbReference type="Proteomes" id="UP001054902">
    <property type="component" value="Unassembled WGS sequence"/>
</dbReference>
<evidence type="ECO:0000256" key="1">
    <source>
        <dbReference type="SAM" id="Phobius"/>
    </source>
</evidence>
<dbReference type="Gene3D" id="3.40.50.11350">
    <property type="match status" value="1"/>
</dbReference>
<accession>A0AAD3HA65</accession>
<reference evidence="2 3" key="1">
    <citation type="journal article" date="2021" name="Sci. Rep.">
        <title>The genome of the diatom Chaetoceros tenuissimus carries an ancient integrated fragment of an extant virus.</title>
        <authorList>
            <person name="Hongo Y."/>
            <person name="Kimura K."/>
            <person name="Takaki Y."/>
            <person name="Yoshida Y."/>
            <person name="Baba S."/>
            <person name="Kobayashi G."/>
            <person name="Nagasaki K."/>
            <person name="Hano T."/>
            <person name="Tomaru Y."/>
        </authorList>
    </citation>
    <scope>NUCLEOTIDE SEQUENCE [LARGE SCALE GENOMIC DNA]</scope>
    <source>
        <strain evidence="2 3">NIES-3715</strain>
    </source>
</reference>
<keyword evidence="3" id="KW-1185">Reference proteome</keyword>
<evidence type="ECO:0000313" key="3">
    <source>
        <dbReference type="Proteomes" id="UP001054902"/>
    </source>
</evidence>
<evidence type="ECO:0000313" key="2">
    <source>
        <dbReference type="EMBL" id="GFH55669.1"/>
    </source>
</evidence>
<proteinExistence type="predicted"/>
<name>A0AAD3HA65_9STRA</name>
<comment type="caution">
    <text evidence="2">The sequence shown here is derived from an EMBL/GenBank/DDBJ whole genome shotgun (WGS) entry which is preliminary data.</text>
</comment>
<keyword evidence="1" id="KW-0812">Transmembrane</keyword>